<protein>
    <submittedName>
        <fullName evidence="3">Luciferase family oxidoreductase group 1</fullName>
    </submittedName>
</protein>
<evidence type="ECO:0000313" key="4">
    <source>
        <dbReference type="Proteomes" id="UP000219252"/>
    </source>
</evidence>
<dbReference type="FunFam" id="3.20.20.30:FF:000002">
    <property type="entry name" value="LLM class flavin-dependent oxidoreductase"/>
    <property type="match status" value="1"/>
</dbReference>
<dbReference type="EMBL" id="OBQC01000013">
    <property type="protein sequence ID" value="SOC42782.1"/>
    <property type="molecule type" value="Genomic_DNA"/>
</dbReference>
<dbReference type="OrthoDB" id="9780518at2"/>
<dbReference type="Gene3D" id="3.20.20.30">
    <property type="entry name" value="Luciferase-like domain"/>
    <property type="match status" value="1"/>
</dbReference>
<dbReference type="NCBIfam" id="TIGR03558">
    <property type="entry name" value="oxido_grp_1"/>
    <property type="match status" value="1"/>
</dbReference>
<dbReference type="PANTHER" id="PTHR30137:SF19">
    <property type="entry name" value="LUCIFERASE-LIKE MONOOXYGENASE"/>
    <property type="match status" value="1"/>
</dbReference>
<dbReference type="CDD" id="cd00347">
    <property type="entry name" value="Flavin_utilizing_monoxygenases"/>
    <property type="match status" value="2"/>
</dbReference>
<evidence type="ECO:0000256" key="1">
    <source>
        <dbReference type="ARBA" id="ARBA00007789"/>
    </source>
</evidence>
<dbReference type="Proteomes" id="UP000219252">
    <property type="component" value="Unassembled WGS sequence"/>
</dbReference>
<dbReference type="Pfam" id="PF00296">
    <property type="entry name" value="Bac_luciferase"/>
    <property type="match status" value="1"/>
</dbReference>
<dbReference type="InterPro" id="IPR019949">
    <property type="entry name" value="CmoO-like"/>
</dbReference>
<dbReference type="InterPro" id="IPR011251">
    <property type="entry name" value="Luciferase-like_dom"/>
</dbReference>
<keyword evidence="4" id="KW-1185">Reference proteome</keyword>
<proteinExistence type="predicted"/>
<dbReference type="GO" id="GO:0005829">
    <property type="term" value="C:cytosol"/>
    <property type="evidence" value="ECO:0007669"/>
    <property type="project" value="TreeGrafter"/>
</dbReference>
<organism evidence="3 4">
    <name type="scientific">Ureibacillus acetophenoni</name>
    <dbReference type="NCBI Taxonomy" id="614649"/>
    <lineage>
        <taxon>Bacteria</taxon>
        <taxon>Bacillati</taxon>
        <taxon>Bacillota</taxon>
        <taxon>Bacilli</taxon>
        <taxon>Bacillales</taxon>
        <taxon>Caryophanaceae</taxon>
        <taxon>Ureibacillus</taxon>
    </lineage>
</organism>
<accession>A0A285ULT9</accession>
<evidence type="ECO:0000259" key="2">
    <source>
        <dbReference type="Pfam" id="PF00296"/>
    </source>
</evidence>
<dbReference type="PANTHER" id="PTHR30137">
    <property type="entry name" value="LUCIFERASE-LIKE MONOOXYGENASE"/>
    <property type="match status" value="1"/>
</dbReference>
<dbReference type="SUPFAM" id="SSF51679">
    <property type="entry name" value="Bacterial luciferase-like"/>
    <property type="match status" value="1"/>
</dbReference>
<evidence type="ECO:0000313" key="3">
    <source>
        <dbReference type="EMBL" id="SOC42782.1"/>
    </source>
</evidence>
<name>A0A285ULT9_9BACL</name>
<dbReference type="AlphaFoldDB" id="A0A285ULT9"/>
<dbReference type="GO" id="GO:0016705">
    <property type="term" value="F:oxidoreductase activity, acting on paired donors, with incorporation or reduction of molecular oxygen"/>
    <property type="evidence" value="ECO:0007669"/>
    <property type="project" value="InterPro"/>
</dbReference>
<dbReference type="RefSeq" id="WP_097150584.1">
    <property type="nucleotide sequence ID" value="NZ_OBQC01000013.1"/>
</dbReference>
<feature type="domain" description="Luciferase-like" evidence="2">
    <location>
        <begin position="1"/>
        <end position="297"/>
    </location>
</feature>
<dbReference type="InterPro" id="IPR050766">
    <property type="entry name" value="Bact_Lucif_Oxidored"/>
</dbReference>
<gene>
    <name evidence="3" type="ORF">SAMN05877842_113119</name>
</gene>
<reference evidence="4" key="1">
    <citation type="submission" date="2017-08" db="EMBL/GenBank/DDBJ databases">
        <authorList>
            <person name="Varghese N."/>
            <person name="Submissions S."/>
        </authorList>
    </citation>
    <scope>NUCLEOTIDE SEQUENCE [LARGE SCALE GENOMIC DNA]</scope>
    <source>
        <strain evidence="4">JC23</strain>
    </source>
</reference>
<sequence length="330" mass="36588">MKLSILDQSPIASNQTAQDALMESLKLAKACEQFGYTRYWIAEHHDLPGLACSAPEVMLGFIGAHTSKIRIGAGAVLLPHYKPYKVAEIYNMLGTLFPNRVDIGIGRSPGGSAEATNALSDNFLQKVFKMPELVEELLHFLHQDFPSDHEFSKVNASPIPDVLPLPWMLGTSEKSALLAAKFGLSYVFGQFMSDQDGAAIVQTYRENFQPRIDGQTPEVIVTVPVICAKTSEKAEEIALSYLVWQLLIAKGEGKKVPSIEVAKNYILSEKETEQFMAIKNKMIIGNPKEVCSALRNMANHYGADEMMILTITHSPEDRIESYRLIAEELL</sequence>
<dbReference type="InterPro" id="IPR036661">
    <property type="entry name" value="Luciferase-like_sf"/>
</dbReference>
<comment type="similarity">
    <text evidence="1">To bacterial alkanal monooxygenase alpha and beta chains.</text>
</comment>